<organism evidence="3 4">
    <name type="scientific">Listeria floridensis FSL S10-1187</name>
    <dbReference type="NCBI Taxonomy" id="1265817"/>
    <lineage>
        <taxon>Bacteria</taxon>
        <taxon>Bacillati</taxon>
        <taxon>Bacillota</taxon>
        <taxon>Bacilli</taxon>
        <taxon>Bacillales</taxon>
        <taxon>Listeriaceae</taxon>
        <taxon>Listeria</taxon>
    </lineage>
</organism>
<evidence type="ECO:0000259" key="2">
    <source>
        <dbReference type="PROSITE" id="PS51725"/>
    </source>
</evidence>
<dbReference type="Proteomes" id="UP000019249">
    <property type="component" value="Unassembled WGS sequence"/>
</dbReference>
<keyword evidence="3" id="KW-0560">Oxidoreductase</keyword>
<feature type="domain" description="ABM" evidence="2">
    <location>
        <begin position="2"/>
        <end position="101"/>
    </location>
</feature>
<keyword evidence="3" id="KW-0503">Monooxygenase</keyword>
<dbReference type="InterPro" id="IPR011008">
    <property type="entry name" value="Dimeric_a/b-barrel"/>
</dbReference>
<dbReference type="NCBIfam" id="NF009841">
    <property type="entry name" value="PRK13316.1"/>
    <property type="match status" value="1"/>
</dbReference>
<dbReference type="RefSeq" id="WP_036098324.1">
    <property type="nucleotide sequence ID" value="NZ_AODF01000038.1"/>
</dbReference>
<proteinExistence type="predicted"/>
<dbReference type="InterPro" id="IPR007138">
    <property type="entry name" value="ABM_dom"/>
</dbReference>
<accession>A0ABN0RC46</accession>
<dbReference type="SUPFAM" id="SSF54909">
    <property type="entry name" value="Dimeric alpha+beta barrel"/>
    <property type="match status" value="1"/>
</dbReference>
<dbReference type="PROSITE" id="PS51725">
    <property type="entry name" value="ABM"/>
    <property type="match status" value="1"/>
</dbReference>
<gene>
    <name evidence="3" type="ORF">MFLO_14142</name>
</gene>
<feature type="compositionally biased region" description="Basic and acidic residues" evidence="1">
    <location>
        <begin position="89"/>
        <end position="98"/>
    </location>
</feature>
<dbReference type="InterPro" id="IPR050404">
    <property type="entry name" value="Heme-degrading_MO"/>
</dbReference>
<evidence type="ECO:0000256" key="1">
    <source>
        <dbReference type="SAM" id="MobiDB-lite"/>
    </source>
</evidence>
<dbReference type="EMBL" id="AODF01000038">
    <property type="protein sequence ID" value="EUJ26363.1"/>
    <property type="molecule type" value="Genomic_DNA"/>
</dbReference>
<evidence type="ECO:0000313" key="4">
    <source>
        <dbReference type="Proteomes" id="UP000019249"/>
    </source>
</evidence>
<feature type="region of interest" description="Disordered" evidence="1">
    <location>
        <begin position="79"/>
        <end position="98"/>
    </location>
</feature>
<dbReference type="GO" id="GO:0004497">
    <property type="term" value="F:monooxygenase activity"/>
    <property type="evidence" value="ECO:0007669"/>
    <property type="project" value="UniProtKB-KW"/>
</dbReference>
<sequence>MIIVTNTIRVEKGELEHVVKQFTGIDGSGEPTRHIAEVEGFLGFELWQKKLEDADHDELVVTSKWESEEAQRAWLKSDSFKKAHGRTKNSREQQRDRRGILGNQIAQYEILHVQDVAEAAREGK</sequence>
<dbReference type="PANTHER" id="PTHR34474:SF4">
    <property type="entry name" value="HEME OXYGENASE (STAPHYLOBILIN-PRODUCING) 1"/>
    <property type="match status" value="1"/>
</dbReference>
<dbReference type="EC" id="1.14.99.3" evidence="3"/>
<protein>
    <submittedName>
        <fullName evidence="3">Heme-degrading monooxygenase IsdG</fullName>
        <ecNumber evidence="3">1.14.99.3</ecNumber>
    </submittedName>
</protein>
<reference evidence="3 4" key="1">
    <citation type="journal article" date="2014" name="Int. J. Syst. Evol. Microbiol.">
        <title>Listeria floridensis sp. nov., Listeria aquatica sp. nov., Listeria cornellensis sp. nov., Listeria riparia sp. nov. and Listeria grandensis sp. nov., from agricultural and natural environments.</title>
        <authorList>
            <person name="den Bakker H.C."/>
            <person name="Warchocki S."/>
            <person name="Wright E.M."/>
            <person name="Allred A.F."/>
            <person name="Ahlstrom C."/>
            <person name="Manuel C.S."/>
            <person name="Stasiewicz M.J."/>
            <person name="Burrell A."/>
            <person name="Roof S."/>
            <person name="Strawn L."/>
            <person name="Fortes E.D."/>
            <person name="Nightingale K.K."/>
            <person name="Kephart D."/>
            <person name="Wiedmann M."/>
        </authorList>
    </citation>
    <scope>NUCLEOTIDE SEQUENCE [LARGE SCALE GENOMIC DNA]</scope>
    <source>
        <strain evidence="3 4">FSL S10-1187</strain>
    </source>
</reference>
<evidence type="ECO:0000313" key="3">
    <source>
        <dbReference type="EMBL" id="EUJ26363.1"/>
    </source>
</evidence>
<dbReference type="PANTHER" id="PTHR34474">
    <property type="entry name" value="SIGNAL TRANSDUCTION PROTEIN TRAP"/>
    <property type="match status" value="1"/>
</dbReference>
<dbReference type="Pfam" id="PF03992">
    <property type="entry name" value="ABM"/>
    <property type="match status" value="1"/>
</dbReference>
<dbReference type="Gene3D" id="3.30.70.100">
    <property type="match status" value="1"/>
</dbReference>
<name>A0ABN0RC46_9LIST</name>
<comment type="caution">
    <text evidence="3">The sequence shown here is derived from an EMBL/GenBank/DDBJ whole genome shotgun (WGS) entry which is preliminary data.</text>
</comment>
<keyword evidence="4" id="KW-1185">Reference proteome</keyword>